<dbReference type="Proteomes" id="UP000179536">
    <property type="component" value="Unassembled WGS sequence"/>
</dbReference>
<evidence type="ECO:0000313" key="2">
    <source>
        <dbReference type="EMBL" id="MUP10696.1"/>
    </source>
</evidence>
<organism evidence="2 4">
    <name type="scientific">Agrobacterium vitis</name>
    <name type="common">Rhizobium vitis</name>
    <dbReference type="NCBI Taxonomy" id="373"/>
    <lineage>
        <taxon>Bacteria</taxon>
        <taxon>Pseudomonadati</taxon>
        <taxon>Pseudomonadota</taxon>
        <taxon>Alphaproteobacteria</taxon>
        <taxon>Hyphomicrobiales</taxon>
        <taxon>Rhizobiaceae</taxon>
        <taxon>Rhizobium/Agrobacterium group</taxon>
        <taxon>Agrobacterium</taxon>
    </lineage>
</organism>
<gene>
    <name evidence="2" type="ORF">BBK91_012520</name>
    <name evidence="1" type="ORF">BBL17_011415</name>
</gene>
<dbReference type="Proteomes" id="UP000179454">
    <property type="component" value="Unassembled WGS sequence"/>
</dbReference>
<name>A0ABD6H9A6_AGRVI</name>
<reference evidence="3 4" key="1">
    <citation type="submission" date="2019-11" db="EMBL/GenBank/DDBJ databases">
        <title>Whole-genome sequencing of Allorhizobium vitis.</title>
        <authorList>
            <person name="Gan H.M."/>
            <person name="Savka M.A."/>
        </authorList>
    </citation>
    <scope>NUCLEOTIDE SEQUENCE [LARGE SCALE GENOMIC DNA]</scope>
    <source>
        <strain evidence="2 4">RF2/1</strain>
        <strain evidence="1 3">T1/7</strain>
    </source>
</reference>
<evidence type="ECO:0000313" key="4">
    <source>
        <dbReference type="Proteomes" id="UP000179536"/>
    </source>
</evidence>
<sequence length="68" mass="7205">MSTDQSRHDTILAALIAEFSAEGCTISTDEGVTYAYISDAAQAKTVGAVSLSEINLSALADQIDRRIK</sequence>
<protein>
    <submittedName>
        <fullName evidence="2">Uncharacterized protein</fullName>
    </submittedName>
</protein>
<dbReference type="AlphaFoldDB" id="A0ABD6H9A6"/>
<dbReference type="EMBL" id="MBFA02000007">
    <property type="protein sequence ID" value="MUP10696.1"/>
    <property type="molecule type" value="Genomic_DNA"/>
</dbReference>
<accession>A0ABD6H9A6</accession>
<proteinExistence type="predicted"/>
<evidence type="ECO:0000313" key="3">
    <source>
        <dbReference type="Proteomes" id="UP000179454"/>
    </source>
</evidence>
<evidence type="ECO:0000313" key="1">
    <source>
        <dbReference type="EMBL" id="MUO42390.1"/>
    </source>
</evidence>
<comment type="caution">
    <text evidence="2">The sequence shown here is derived from an EMBL/GenBank/DDBJ whole genome shotgun (WGS) entry which is preliminary data.</text>
</comment>
<dbReference type="EMBL" id="MBFE02000006">
    <property type="protein sequence ID" value="MUO42390.1"/>
    <property type="molecule type" value="Genomic_DNA"/>
</dbReference>
<keyword evidence="3" id="KW-1185">Reference proteome</keyword>
<dbReference type="RefSeq" id="WP_041696849.1">
    <property type="nucleotide sequence ID" value="NZ_AP023279.1"/>
</dbReference>